<evidence type="ECO:0000313" key="4">
    <source>
        <dbReference type="EMBL" id="CAD5920220.1"/>
    </source>
</evidence>
<dbReference type="GO" id="GO:0009523">
    <property type="term" value="C:photosystem II"/>
    <property type="evidence" value="ECO:0007669"/>
    <property type="project" value="UniProtKB-KW"/>
</dbReference>
<evidence type="ECO:0000313" key="5">
    <source>
        <dbReference type="Proteomes" id="UP001153719"/>
    </source>
</evidence>
<dbReference type="GO" id="GO:0015979">
    <property type="term" value="P:photosynthesis"/>
    <property type="evidence" value="ECO:0007669"/>
    <property type="project" value="UniProtKB-KW"/>
</dbReference>
<dbReference type="RefSeq" id="WP_254172968.1">
    <property type="nucleotide sequence ID" value="NZ_LR882967.1"/>
</dbReference>
<evidence type="ECO:0000259" key="3">
    <source>
        <dbReference type="Pfam" id="PF13460"/>
    </source>
</evidence>
<proteinExistence type="predicted"/>
<organism evidence="4 5">
    <name type="scientific">Planktothrix pseudagardhii</name>
    <dbReference type="NCBI Taxonomy" id="132604"/>
    <lineage>
        <taxon>Bacteria</taxon>
        <taxon>Bacillati</taxon>
        <taxon>Cyanobacteriota</taxon>
        <taxon>Cyanophyceae</taxon>
        <taxon>Oscillatoriophycideae</taxon>
        <taxon>Oscillatoriales</taxon>
        <taxon>Microcoleaceae</taxon>
        <taxon>Planktothrix</taxon>
    </lineage>
</organism>
<dbReference type="AlphaFoldDB" id="A0A9W4CID2"/>
<evidence type="ECO:0000256" key="1">
    <source>
        <dbReference type="ARBA" id="ARBA00022531"/>
    </source>
</evidence>
<evidence type="ECO:0000256" key="2">
    <source>
        <dbReference type="ARBA" id="ARBA00023276"/>
    </source>
</evidence>
<dbReference type="GO" id="GO:0003700">
    <property type="term" value="F:DNA-binding transcription factor activity"/>
    <property type="evidence" value="ECO:0007669"/>
    <property type="project" value="InterPro"/>
</dbReference>
<reference evidence="4" key="1">
    <citation type="submission" date="2020-09" db="EMBL/GenBank/DDBJ databases">
        <authorList>
            <person name="Blom J."/>
        </authorList>
    </citation>
    <scope>NUCLEOTIDE SEQUENCE</scope>
    <source>
        <strain evidence="4">No.713</strain>
    </source>
</reference>
<keyword evidence="4" id="KW-0560">Oxidoreductase</keyword>
<accession>A0A9W4CID2</accession>
<dbReference type="Gene3D" id="3.40.50.720">
    <property type="entry name" value="NAD(P)-binding Rossmann-like Domain"/>
    <property type="match status" value="1"/>
</dbReference>
<feature type="domain" description="NAD(P)-binding" evidence="3">
    <location>
        <begin position="87"/>
        <end position="258"/>
    </location>
</feature>
<name>A0A9W4CID2_9CYAN</name>
<dbReference type="Proteomes" id="UP001153719">
    <property type="component" value="Chromosome"/>
</dbReference>
<dbReference type="Gene3D" id="1.10.1740.10">
    <property type="match status" value="1"/>
</dbReference>
<dbReference type="InterPro" id="IPR036291">
    <property type="entry name" value="NAD(P)-bd_dom_sf"/>
</dbReference>
<dbReference type="InterPro" id="IPR016040">
    <property type="entry name" value="NAD(P)-bd_dom"/>
</dbReference>
<dbReference type="KEGG" id="ppsu:NO713_00612"/>
<gene>
    <name evidence="4" type="primary">ycf39</name>
    <name evidence="4" type="ORF">NO713_00612</name>
</gene>
<dbReference type="GO" id="GO:0006352">
    <property type="term" value="P:DNA-templated transcription initiation"/>
    <property type="evidence" value="ECO:0007669"/>
    <property type="project" value="InterPro"/>
</dbReference>
<dbReference type="CDD" id="cd05243">
    <property type="entry name" value="SDR_a5"/>
    <property type="match status" value="1"/>
</dbReference>
<dbReference type="SUPFAM" id="SSF51735">
    <property type="entry name" value="NAD(P)-binding Rossmann-fold domains"/>
    <property type="match status" value="1"/>
</dbReference>
<dbReference type="GO" id="GO:0016491">
    <property type="term" value="F:oxidoreductase activity"/>
    <property type="evidence" value="ECO:0007669"/>
    <property type="project" value="UniProtKB-KW"/>
</dbReference>
<dbReference type="PANTHER" id="PTHR47128">
    <property type="match status" value="1"/>
</dbReference>
<dbReference type="InterPro" id="IPR013325">
    <property type="entry name" value="RNA_pol_sigma_r2"/>
</dbReference>
<dbReference type="SUPFAM" id="SSF88946">
    <property type="entry name" value="Sigma2 domain of RNA polymerase sigma factors"/>
    <property type="match status" value="1"/>
</dbReference>
<keyword evidence="1" id="KW-0602">Photosynthesis</keyword>
<dbReference type="PANTHER" id="PTHR47128:SF2">
    <property type="entry name" value="PROTEIN HIGH CHLOROPHYLL FLUORESCENCE PHENOTYPE 244, CHLOROPLASTIC"/>
    <property type="match status" value="1"/>
</dbReference>
<dbReference type="Pfam" id="PF13460">
    <property type="entry name" value="NAD_binding_10"/>
    <property type="match status" value="1"/>
</dbReference>
<dbReference type="InterPro" id="IPR044256">
    <property type="entry name" value="HCF244-like"/>
</dbReference>
<protein>
    <recommendedName>
        <fullName evidence="3">NAD(P)-binding domain-containing protein</fullName>
    </recommendedName>
</protein>
<keyword evidence="2" id="KW-0604">Photosystem II</keyword>
<keyword evidence="5" id="KW-1185">Reference proteome</keyword>
<dbReference type="EMBL" id="LR882967">
    <property type="protein sequence ID" value="CAD5920220.1"/>
    <property type="molecule type" value="Genomic_DNA"/>
</dbReference>
<sequence>MSLNTLSSGVLKCCDHSSDMGQNFWQQWQQYQDYLYRCCVKWMGGNSTDAEDALSQAMLKAWEKVQKYATGEITNFKAWLTTLTHNLCVDLLCDQEILVRAFARLTSRYAQLEHRGAQIFIGDLTEKRDIEKACQGIQYIISTHSNPNDPLGVDYRSNIDLIDAAKANNVQHFVFISVLGTDRGYQDSPIFKAKREVEKYLESSGLNYTILRPSALASSLLPLAERFKQTGLYLLIGDAKNRTSVVSTDDIARIAIDSVFIEAANQKIIPVGGPEILAREDIYQIFSRVFNREAIVINLPLFLFDGLRGSLGLINSDLYQKLGTLRVLLGNEFFCTAEEIQNLEQLFSIKMESLESYIRRYLSS</sequence>